<evidence type="ECO:0000256" key="2">
    <source>
        <dbReference type="SAM" id="MobiDB-lite"/>
    </source>
</evidence>
<name>A0A922IKE6_SCHHA</name>
<dbReference type="CTD" id="24590839"/>
<feature type="domain" description="KHDC4/BBP-like KH-domain type I" evidence="4">
    <location>
        <begin position="90"/>
        <end position="172"/>
    </location>
</feature>
<feature type="region of interest" description="Disordered" evidence="2">
    <location>
        <begin position="522"/>
        <end position="552"/>
    </location>
</feature>
<reference evidence="5" key="1">
    <citation type="journal article" date="2012" name="Nat. Genet.">
        <title>Whole-genome sequence of Schistosoma haematobium.</title>
        <authorList>
            <person name="Young N.D."/>
            <person name="Jex A.R."/>
            <person name="Li B."/>
            <person name="Liu S."/>
            <person name="Yang L."/>
            <person name="Xiong Z."/>
            <person name="Li Y."/>
            <person name="Cantacessi C."/>
            <person name="Hall R.S."/>
            <person name="Xu X."/>
            <person name="Chen F."/>
            <person name="Wu X."/>
            <person name="Zerlotini A."/>
            <person name="Oliveira G."/>
            <person name="Hofmann A."/>
            <person name="Zhang G."/>
            <person name="Fang X."/>
            <person name="Kang Y."/>
            <person name="Campbell B.E."/>
            <person name="Loukas A."/>
            <person name="Ranganathan S."/>
            <person name="Rollinson D."/>
            <person name="Rinaldi G."/>
            <person name="Brindley P.J."/>
            <person name="Yang H."/>
            <person name="Wang J."/>
            <person name="Wang J."/>
            <person name="Gasser R.B."/>
        </authorList>
    </citation>
    <scope>NUCLEOTIDE SEQUENCE</scope>
</reference>
<proteinExistence type="predicted"/>
<dbReference type="Pfam" id="PF16544">
    <property type="entry name" value="STAR_dimer"/>
    <property type="match status" value="1"/>
</dbReference>
<feature type="compositionally biased region" description="Low complexity" evidence="2">
    <location>
        <begin position="522"/>
        <end position="536"/>
    </location>
</feature>
<keyword evidence="6" id="KW-1185">Reference proteome</keyword>
<dbReference type="InterPro" id="IPR032377">
    <property type="entry name" value="STAR_dimer"/>
</dbReference>
<comment type="caution">
    <text evidence="5">The sequence shown here is derived from an EMBL/GenBank/DDBJ whole genome shotgun (WGS) entry which is preliminary data.</text>
</comment>
<feature type="domain" description="STAR protein homodimerisation region" evidence="3">
    <location>
        <begin position="11"/>
        <end position="56"/>
    </location>
</feature>
<keyword evidence="1" id="KW-0694">RNA-binding</keyword>
<dbReference type="Gene3D" id="1.20.5.4010">
    <property type="match status" value="1"/>
</dbReference>
<evidence type="ECO:0008006" key="7">
    <source>
        <dbReference type="Google" id="ProtNLM"/>
    </source>
</evidence>
<feature type="compositionally biased region" description="Basic and acidic residues" evidence="2">
    <location>
        <begin position="260"/>
        <end position="269"/>
    </location>
</feature>
<dbReference type="RefSeq" id="XP_035585960.2">
    <property type="nucleotide sequence ID" value="XM_035731603.2"/>
</dbReference>
<evidence type="ECO:0000313" key="6">
    <source>
        <dbReference type="Proteomes" id="UP000471633"/>
    </source>
</evidence>
<accession>A0A922IKE6</accession>
<dbReference type="EMBL" id="AMPZ03000006">
    <property type="protein sequence ID" value="KAH9581434.1"/>
    <property type="molecule type" value="Genomic_DNA"/>
</dbReference>
<gene>
    <name evidence="5" type="ORF">MS3_00008572</name>
</gene>
<evidence type="ECO:0000259" key="3">
    <source>
        <dbReference type="Pfam" id="PF16544"/>
    </source>
</evidence>
<reference evidence="5" key="4">
    <citation type="journal article" date="2022" name="PLoS Pathog.">
        <title>Chromosome-level genome of Schistosoma haematobium underpins genome-wide explorations of molecular variation.</title>
        <authorList>
            <person name="Stroehlein A.J."/>
            <person name="Korhonen P.K."/>
            <person name="Lee V.V."/>
            <person name="Ralph S.A."/>
            <person name="Mentink-Kane M."/>
            <person name="You H."/>
            <person name="McManus D.P."/>
            <person name="Tchuente L.T."/>
            <person name="Stothard J.R."/>
            <person name="Kaur P."/>
            <person name="Dudchenko O."/>
            <person name="Aiden E.L."/>
            <person name="Yang B."/>
            <person name="Yang H."/>
            <person name="Emery A.M."/>
            <person name="Webster B.L."/>
            <person name="Brindley P.J."/>
            <person name="Rollinson D."/>
            <person name="Chang B.C.H."/>
            <person name="Gasser R.B."/>
            <person name="Young N.D."/>
        </authorList>
    </citation>
    <scope>NUCLEOTIDE SEQUENCE</scope>
</reference>
<evidence type="ECO:0000256" key="1">
    <source>
        <dbReference type="ARBA" id="ARBA00022884"/>
    </source>
</evidence>
<dbReference type="Gene3D" id="3.30.1370.10">
    <property type="entry name" value="K Homology domain, type 1"/>
    <property type="match status" value="1"/>
</dbReference>
<dbReference type="PANTHER" id="PTHR11208:SF125">
    <property type="entry name" value="KH DOMAIN-CONTAINING RNA-BINDING PROTEIN QKI"/>
    <property type="match status" value="1"/>
</dbReference>
<protein>
    <recommendedName>
        <fullName evidence="7">K Homology domain-containing protein</fullName>
    </recommendedName>
</protein>
<dbReference type="GO" id="GO:0005634">
    <property type="term" value="C:nucleus"/>
    <property type="evidence" value="ECO:0007669"/>
    <property type="project" value="TreeGrafter"/>
</dbReference>
<dbReference type="OrthoDB" id="6777263at2759"/>
<feature type="region of interest" description="Disordered" evidence="2">
    <location>
        <begin position="462"/>
        <end position="482"/>
    </location>
</feature>
<feature type="region of interest" description="Disordered" evidence="2">
    <location>
        <begin position="252"/>
        <end position="284"/>
    </location>
</feature>
<dbReference type="GeneID" id="24590839"/>
<dbReference type="SUPFAM" id="SSF54791">
    <property type="entry name" value="Eukaryotic type KH-domain (KH-domain type I)"/>
    <property type="match status" value="1"/>
</dbReference>
<dbReference type="Proteomes" id="UP000471633">
    <property type="component" value="Unassembled WGS sequence"/>
</dbReference>
<evidence type="ECO:0000313" key="5">
    <source>
        <dbReference type="EMBL" id="KAH9581434.1"/>
    </source>
</evidence>
<dbReference type="GO" id="GO:0048024">
    <property type="term" value="P:regulation of mRNA splicing, via spliceosome"/>
    <property type="evidence" value="ECO:0007669"/>
    <property type="project" value="TreeGrafter"/>
</dbReference>
<evidence type="ECO:0000259" key="4">
    <source>
        <dbReference type="Pfam" id="PF22675"/>
    </source>
</evidence>
<organism evidence="5 6">
    <name type="scientific">Schistosoma haematobium</name>
    <name type="common">Blood fluke</name>
    <dbReference type="NCBI Taxonomy" id="6185"/>
    <lineage>
        <taxon>Eukaryota</taxon>
        <taxon>Metazoa</taxon>
        <taxon>Spiralia</taxon>
        <taxon>Lophotrochozoa</taxon>
        <taxon>Platyhelminthes</taxon>
        <taxon>Trematoda</taxon>
        <taxon>Digenea</taxon>
        <taxon>Strigeidida</taxon>
        <taxon>Schistosomatoidea</taxon>
        <taxon>Schistosomatidae</taxon>
        <taxon>Schistosoma</taxon>
    </lineage>
</organism>
<dbReference type="InterPro" id="IPR036612">
    <property type="entry name" value="KH_dom_type_1_sf"/>
</dbReference>
<dbReference type="GO" id="GO:0003729">
    <property type="term" value="F:mRNA binding"/>
    <property type="evidence" value="ECO:0007669"/>
    <property type="project" value="TreeGrafter"/>
</dbReference>
<dbReference type="InterPro" id="IPR045071">
    <property type="entry name" value="BBP-like"/>
</dbReference>
<reference evidence="5" key="2">
    <citation type="journal article" date="2019" name="Gigascience">
        <title>High-quality Schistosoma haematobium genome achieved by single-molecule and long-range sequencing.</title>
        <authorList>
            <person name="Stroehlein A.J."/>
            <person name="Korhonen P.K."/>
            <person name="Chong T.M."/>
            <person name="Lim Y.L."/>
            <person name="Chan K.G."/>
            <person name="Webster B."/>
            <person name="Rollinson D."/>
            <person name="Brindley P.J."/>
            <person name="Gasser R.B."/>
            <person name="Young N.D."/>
        </authorList>
    </citation>
    <scope>NUCLEOTIDE SEQUENCE</scope>
</reference>
<dbReference type="KEGG" id="shx:MS3_00008572"/>
<dbReference type="AlphaFoldDB" id="A0A922IKE6"/>
<dbReference type="CDD" id="cd22383">
    <property type="entry name" value="KH-I_Hqk_like"/>
    <property type="match status" value="1"/>
</dbReference>
<sequence>MCSGKASELKNTRQLLDYLKELFLDRMKLLATPGLYIHIEKLLGEEILRVQSELFSTSGICPIKERELPKPDGPKVNLQAKIYMPMDSTNNYNFVGRILGPHGSTAKCLQQFLGVRIMIRGRGSMRDQTKVGANFVRPNSEHHLNDNLHVLITVEDYENRAKVRLEKASEYISMFLQESVKVSDKEDKVKMMQLMELSILRKAWPINFTKLSKFNFQSKRNTLFDKSITIGHTSGYISGPYTSPALQHGQHFLPFPNPHLQDHPQESHQQRQQQQSVDIPTGQSRYDPGGFSQYHYQNNFVFPSPGSCDLDATMYLHNDSGRRGFTGYFGSNCQHIQKQTLSTTPSIPMAPLAVSYWSCTYPSLPSPDYPFQHSEMNRNPTTVNTNSRQPCHIHEHCPSDNVISHSFINSLPQSNYTTPLMIHSPRQQCPQSNQYLPFHGKQLVTSNKLTSQVRINCVSNSHNTNQTRRRHHHQNGSTYSGGSVEEFHKRLQKHSSGDESVLHHHKSEEFIHNSVIIDGNKNNINDNNNNNDSNNNHSLSIGALKRNPTNGIKKFHSDKCKTIITTSSSSNTHNTTASTNHIGHHQQRFNGQASTNENVVITSRSSHNSIHALNPTDIAKVNNDNNIRKSTKNCLNEQEQQYQHEYYDGYTTGMEKVNSMPRNEYKKNSFKSRTNHTNTTTNTNTCISHNNAIITSTINSVTSRIKTINQDKKYFIKNTEVNIIKSTPSNRKLSDSSLKPIGLVTDETEWPRLGTSVNSLQTSTVNNSQRSSSKLNVVLNDDVGDNNNDDNNAQSITLSHNSKSNSLDIDDNNKVEINHQSSLSTFKSTG</sequence>
<dbReference type="PANTHER" id="PTHR11208">
    <property type="entry name" value="RNA-BINDING PROTEIN RELATED"/>
    <property type="match status" value="1"/>
</dbReference>
<reference evidence="5" key="3">
    <citation type="submission" date="2021-06" db="EMBL/GenBank/DDBJ databases">
        <title>Chromosome-level genome assembly for S. haematobium.</title>
        <authorList>
            <person name="Stroehlein A.J."/>
        </authorList>
    </citation>
    <scope>NUCLEOTIDE SEQUENCE</scope>
</reference>
<dbReference type="InterPro" id="IPR055256">
    <property type="entry name" value="KH_1_KHDC4/BBP-like"/>
</dbReference>
<dbReference type="Pfam" id="PF22675">
    <property type="entry name" value="KH-I_KHDC4-BBP"/>
    <property type="match status" value="1"/>
</dbReference>